<name>A0A250XCT3_9CHLO</name>
<dbReference type="OrthoDB" id="431068at2759"/>
<organism evidence="7 8">
    <name type="scientific">Chlamydomonas eustigma</name>
    <dbReference type="NCBI Taxonomy" id="1157962"/>
    <lineage>
        <taxon>Eukaryota</taxon>
        <taxon>Viridiplantae</taxon>
        <taxon>Chlorophyta</taxon>
        <taxon>core chlorophytes</taxon>
        <taxon>Chlorophyceae</taxon>
        <taxon>CS clade</taxon>
        <taxon>Chlamydomonadales</taxon>
        <taxon>Chlamydomonadaceae</taxon>
        <taxon>Chlamydomonas</taxon>
    </lineage>
</organism>
<dbReference type="GO" id="GO:0008380">
    <property type="term" value="P:RNA splicing"/>
    <property type="evidence" value="ECO:0007669"/>
    <property type="project" value="UniProtKB-KW"/>
</dbReference>
<proteinExistence type="predicted"/>
<sequence>MIRTKMLFQLQTKLLIYECTDQNLQVLKMGRERERRSRSRERSRERRHRSRSRERSRRSRSREKGRSSHAEGGTTSSYDTNLQAVLALQQQQQELQRQQMLQSLLLQQQALANIPGVTIGAGGVAGGVGGAPNPATKKAREVYVGNLAVGVIGANEVRELFNAVFANFVPNPVTEPPVLEIKMDSSGRFCFMELRTLELADHMITLDKMEVCGRPLKIGRPKGYEEEAAKLQSQQKLSMAQTFAAQLSGGPTNVVLLENLAPARNMTNPVERREIFDDVFTESVICGPVAGVAVPVPSEELTEDVPCRVYVKYHNVEDAKKCKEMMDGRTFDERTVKASFSNDFDFSRAQQGEWLSAAPAMQQVSALPGPPVIPGITGLSGLGGVLPGATATIPGLPPGTVIPVLQPPGAAGAPVGLAPPIVLPDFLKAAGFSIGPAS</sequence>
<accession>A0A250XCT3</accession>
<feature type="compositionally biased region" description="Basic and acidic residues" evidence="5">
    <location>
        <begin position="30"/>
        <end position="44"/>
    </location>
</feature>
<reference evidence="7 8" key="1">
    <citation type="submission" date="2017-08" db="EMBL/GenBank/DDBJ databases">
        <title>Acidophilic green algal genome provides insights into adaptation to an acidic environment.</title>
        <authorList>
            <person name="Hirooka S."/>
            <person name="Hirose Y."/>
            <person name="Kanesaki Y."/>
            <person name="Higuchi S."/>
            <person name="Fujiwara T."/>
            <person name="Onuma R."/>
            <person name="Era A."/>
            <person name="Ohbayashi R."/>
            <person name="Uzuka A."/>
            <person name="Nozaki H."/>
            <person name="Yoshikawa H."/>
            <person name="Miyagishima S.Y."/>
        </authorList>
    </citation>
    <scope>NUCLEOTIDE SEQUENCE [LARGE SCALE GENOMIC DNA]</scope>
    <source>
        <strain evidence="7 8">NIES-2499</strain>
    </source>
</reference>
<dbReference type="CDD" id="cd12232">
    <property type="entry name" value="RRM3_U2AF65"/>
    <property type="match status" value="1"/>
</dbReference>
<dbReference type="Proteomes" id="UP000232323">
    <property type="component" value="Unassembled WGS sequence"/>
</dbReference>
<protein>
    <recommendedName>
        <fullName evidence="6">RRM domain-containing protein</fullName>
    </recommendedName>
</protein>
<keyword evidence="2 4" id="KW-0694">RNA-binding</keyword>
<dbReference type="PROSITE" id="PS50102">
    <property type="entry name" value="RRM"/>
    <property type="match status" value="1"/>
</dbReference>
<feature type="region of interest" description="Disordered" evidence="5">
    <location>
        <begin position="30"/>
        <end position="77"/>
    </location>
</feature>
<evidence type="ECO:0000256" key="1">
    <source>
        <dbReference type="ARBA" id="ARBA00022664"/>
    </source>
</evidence>
<evidence type="ECO:0000256" key="5">
    <source>
        <dbReference type="SAM" id="MobiDB-lite"/>
    </source>
</evidence>
<dbReference type="InterPro" id="IPR003954">
    <property type="entry name" value="RRM_euk-type"/>
</dbReference>
<gene>
    <name evidence="7" type="ORF">CEUSTIGMA_g8333.t1</name>
</gene>
<dbReference type="InterPro" id="IPR000504">
    <property type="entry name" value="RRM_dom"/>
</dbReference>
<dbReference type="Pfam" id="PF00076">
    <property type="entry name" value="RRM_1"/>
    <property type="match status" value="1"/>
</dbReference>
<dbReference type="EMBL" id="BEGY01000058">
    <property type="protein sequence ID" value="GAX80898.1"/>
    <property type="molecule type" value="Genomic_DNA"/>
</dbReference>
<comment type="caution">
    <text evidence="7">The sequence shown here is derived from an EMBL/GenBank/DDBJ whole genome shotgun (WGS) entry which is preliminary data.</text>
</comment>
<dbReference type="Gene3D" id="3.30.70.330">
    <property type="match status" value="2"/>
</dbReference>
<dbReference type="STRING" id="1157962.A0A250XCT3"/>
<evidence type="ECO:0000256" key="2">
    <source>
        <dbReference type="ARBA" id="ARBA00022884"/>
    </source>
</evidence>
<dbReference type="PANTHER" id="PTHR23139">
    <property type="entry name" value="RNA-BINDING PROTEIN"/>
    <property type="match status" value="1"/>
</dbReference>
<evidence type="ECO:0000256" key="3">
    <source>
        <dbReference type="ARBA" id="ARBA00023187"/>
    </source>
</evidence>
<keyword evidence="1" id="KW-0507">mRNA processing</keyword>
<evidence type="ECO:0000259" key="6">
    <source>
        <dbReference type="PROSITE" id="PS50102"/>
    </source>
</evidence>
<dbReference type="SMART" id="SM00361">
    <property type="entry name" value="RRM_1"/>
    <property type="match status" value="1"/>
</dbReference>
<dbReference type="GO" id="GO:0006397">
    <property type="term" value="P:mRNA processing"/>
    <property type="evidence" value="ECO:0007669"/>
    <property type="project" value="UniProtKB-KW"/>
</dbReference>
<feature type="compositionally biased region" description="Basic residues" evidence="5">
    <location>
        <begin position="45"/>
        <end position="61"/>
    </location>
</feature>
<feature type="domain" description="RRM" evidence="6">
    <location>
        <begin position="140"/>
        <end position="223"/>
    </location>
</feature>
<dbReference type="InterPro" id="IPR012677">
    <property type="entry name" value="Nucleotide-bd_a/b_plait_sf"/>
</dbReference>
<keyword evidence="8" id="KW-1185">Reference proteome</keyword>
<dbReference type="SUPFAM" id="SSF54928">
    <property type="entry name" value="RNA-binding domain, RBD"/>
    <property type="match status" value="2"/>
</dbReference>
<evidence type="ECO:0000313" key="7">
    <source>
        <dbReference type="EMBL" id="GAX80898.1"/>
    </source>
</evidence>
<keyword evidence="3" id="KW-0508">mRNA splicing</keyword>
<dbReference type="GO" id="GO:0003723">
    <property type="term" value="F:RNA binding"/>
    <property type="evidence" value="ECO:0007669"/>
    <property type="project" value="UniProtKB-UniRule"/>
</dbReference>
<dbReference type="AlphaFoldDB" id="A0A250XCT3"/>
<evidence type="ECO:0000256" key="4">
    <source>
        <dbReference type="PROSITE-ProRule" id="PRU00176"/>
    </source>
</evidence>
<evidence type="ECO:0000313" key="8">
    <source>
        <dbReference type="Proteomes" id="UP000232323"/>
    </source>
</evidence>
<dbReference type="InterPro" id="IPR035979">
    <property type="entry name" value="RBD_domain_sf"/>
</dbReference>